<dbReference type="AlphaFoldDB" id="A0A371CUN8"/>
<accession>A0A371CUN8</accession>
<organism evidence="1 2">
    <name type="scientific">Lentinus brumalis</name>
    <dbReference type="NCBI Taxonomy" id="2498619"/>
    <lineage>
        <taxon>Eukaryota</taxon>
        <taxon>Fungi</taxon>
        <taxon>Dikarya</taxon>
        <taxon>Basidiomycota</taxon>
        <taxon>Agaricomycotina</taxon>
        <taxon>Agaricomycetes</taxon>
        <taxon>Polyporales</taxon>
        <taxon>Polyporaceae</taxon>
        <taxon>Lentinus</taxon>
    </lineage>
</organism>
<keyword evidence="2" id="KW-1185">Reference proteome</keyword>
<gene>
    <name evidence="1" type="ORF">OH76DRAFT_1409637</name>
</gene>
<protein>
    <submittedName>
        <fullName evidence="1">Uncharacterized protein</fullName>
    </submittedName>
</protein>
<sequence length="59" mass="6885">MAQGATLEHSRLDHGVIVELLSLWRQRLQAVYVTQTLSLRPPTLRQKYEPQYDHQILSV</sequence>
<evidence type="ECO:0000313" key="2">
    <source>
        <dbReference type="Proteomes" id="UP000256964"/>
    </source>
</evidence>
<evidence type="ECO:0000313" key="1">
    <source>
        <dbReference type="EMBL" id="RDX43980.1"/>
    </source>
</evidence>
<name>A0A371CUN8_9APHY</name>
<proteinExistence type="predicted"/>
<dbReference type="Proteomes" id="UP000256964">
    <property type="component" value="Unassembled WGS sequence"/>
</dbReference>
<reference evidence="1 2" key="1">
    <citation type="journal article" date="2018" name="Biotechnol. Biofuels">
        <title>Integrative visual omics of the white-rot fungus Polyporus brumalis exposes the biotechnological potential of its oxidative enzymes for delignifying raw plant biomass.</title>
        <authorList>
            <person name="Miyauchi S."/>
            <person name="Rancon A."/>
            <person name="Drula E."/>
            <person name="Hage H."/>
            <person name="Chaduli D."/>
            <person name="Favel A."/>
            <person name="Grisel S."/>
            <person name="Henrissat B."/>
            <person name="Herpoel-Gimbert I."/>
            <person name="Ruiz-Duenas F.J."/>
            <person name="Chevret D."/>
            <person name="Hainaut M."/>
            <person name="Lin J."/>
            <person name="Wang M."/>
            <person name="Pangilinan J."/>
            <person name="Lipzen A."/>
            <person name="Lesage-Meessen L."/>
            <person name="Navarro D."/>
            <person name="Riley R."/>
            <person name="Grigoriev I.V."/>
            <person name="Zhou S."/>
            <person name="Raouche S."/>
            <person name="Rosso M.N."/>
        </authorList>
    </citation>
    <scope>NUCLEOTIDE SEQUENCE [LARGE SCALE GENOMIC DNA]</scope>
    <source>
        <strain evidence="1 2">BRFM 1820</strain>
    </source>
</reference>
<dbReference type="EMBL" id="KZ857457">
    <property type="protein sequence ID" value="RDX43980.1"/>
    <property type="molecule type" value="Genomic_DNA"/>
</dbReference>